<keyword evidence="1" id="KW-0812">Transmembrane</keyword>
<proteinExistence type="predicted"/>
<sequence length="167" mass="19969">MEKIKKAYYYFFYKLYKHSKGSIFPENFTGSIFLGTLGIWFTITLLNYYNIFIDKSINFTKGVYIGIAVFFLLTSYITIDYNDTWKKYNLEFDQLSTEKNKVGGIIVWSVIIVIVANMIFSYYLLYERAKRNQTGPYSKEYIQQQKIKDSLENIRYKKRMEDIRQGK</sequence>
<accession>A0ABY2RBH6</accession>
<evidence type="ECO:0000313" key="3">
    <source>
        <dbReference type="Proteomes" id="UP000306038"/>
    </source>
</evidence>
<keyword evidence="3" id="KW-1185">Reference proteome</keyword>
<comment type="caution">
    <text evidence="2">The sequence shown here is derived from an EMBL/GenBank/DDBJ whole genome shotgun (WGS) entry which is preliminary data.</text>
</comment>
<gene>
    <name evidence="2" type="ORF">EK417_03460</name>
</gene>
<name>A0ABY2RBH6_9FLAO</name>
<organism evidence="2 3">
    <name type="scientific">Chryseobacterium candidae</name>
    <dbReference type="NCBI Taxonomy" id="1978493"/>
    <lineage>
        <taxon>Bacteria</taxon>
        <taxon>Pseudomonadati</taxon>
        <taxon>Bacteroidota</taxon>
        <taxon>Flavobacteriia</taxon>
        <taxon>Flavobacteriales</taxon>
        <taxon>Weeksellaceae</taxon>
        <taxon>Chryseobacterium group</taxon>
        <taxon>Chryseobacterium</taxon>
    </lineage>
</organism>
<evidence type="ECO:0008006" key="4">
    <source>
        <dbReference type="Google" id="ProtNLM"/>
    </source>
</evidence>
<feature type="transmembrane region" description="Helical" evidence="1">
    <location>
        <begin position="62"/>
        <end position="79"/>
    </location>
</feature>
<dbReference type="RefSeq" id="WP_136521342.1">
    <property type="nucleotide sequence ID" value="NZ_SDLV01000004.1"/>
</dbReference>
<keyword evidence="1" id="KW-0472">Membrane</keyword>
<feature type="transmembrane region" description="Helical" evidence="1">
    <location>
        <begin position="105"/>
        <end position="125"/>
    </location>
</feature>
<protein>
    <recommendedName>
        <fullName evidence="4">Permease</fullName>
    </recommendedName>
</protein>
<keyword evidence="1" id="KW-1133">Transmembrane helix</keyword>
<evidence type="ECO:0000256" key="1">
    <source>
        <dbReference type="SAM" id="Phobius"/>
    </source>
</evidence>
<dbReference type="EMBL" id="SDLV01000004">
    <property type="protein sequence ID" value="THV62932.1"/>
    <property type="molecule type" value="Genomic_DNA"/>
</dbReference>
<dbReference type="Proteomes" id="UP000306038">
    <property type="component" value="Unassembled WGS sequence"/>
</dbReference>
<evidence type="ECO:0000313" key="2">
    <source>
        <dbReference type="EMBL" id="THV62932.1"/>
    </source>
</evidence>
<feature type="transmembrane region" description="Helical" evidence="1">
    <location>
        <begin position="28"/>
        <end position="50"/>
    </location>
</feature>
<reference evidence="2 3" key="1">
    <citation type="submission" date="2019-01" db="EMBL/GenBank/DDBJ databases">
        <authorList>
            <person name="B I."/>
            <person name="Ch S."/>
            <person name="Ch V.R."/>
        </authorList>
    </citation>
    <scope>NUCLEOTIDE SEQUENCE [LARGE SCALE GENOMIC DNA]</scope>
    <source>
        <strain evidence="2 3">JC507</strain>
    </source>
</reference>